<dbReference type="AlphaFoldDB" id="A0A328BHU9"/>
<dbReference type="InterPro" id="IPR058067">
    <property type="entry name" value="CC_3452-like"/>
</dbReference>
<feature type="signal peptide" evidence="1">
    <location>
        <begin position="1"/>
        <end position="24"/>
    </location>
</feature>
<gene>
    <name evidence="2" type="ORF">DJ019_11010</name>
</gene>
<proteinExistence type="predicted"/>
<evidence type="ECO:0000313" key="3">
    <source>
        <dbReference type="Proteomes" id="UP000249524"/>
    </source>
</evidence>
<name>A0A328BHU9_9CAUL</name>
<keyword evidence="1" id="KW-0732">Signal</keyword>
<protein>
    <recommendedName>
        <fullName evidence="4">Secreted protein</fullName>
    </recommendedName>
</protein>
<dbReference type="RefSeq" id="WP_111276080.1">
    <property type="nucleotide sequence ID" value="NZ_QFYS01000004.1"/>
</dbReference>
<reference evidence="2 3" key="1">
    <citation type="submission" date="2018-05" db="EMBL/GenBank/DDBJ databases">
        <authorList>
            <person name="Lanie J.A."/>
            <person name="Ng W.-L."/>
            <person name="Kazmierczak K.M."/>
            <person name="Andrzejewski T.M."/>
            <person name="Davidsen T.M."/>
            <person name="Wayne K.J."/>
            <person name="Tettelin H."/>
            <person name="Glass J.I."/>
            <person name="Rusch D."/>
            <person name="Podicherti R."/>
            <person name="Tsui H.-C.T."/>
            <person name="Winkler M.E."/>
        </authorList>
    </citation>
    <scope>NUCLEOTIDE SEQUENCE [LARGE SCALE GENOMIC DNA]</scope>
    <source>
        <strain evidence="2 3">BUT-10</strain>
    </source>
</reference>
<keyword evidence="3" id="KW-1185">Reference proteome</keyword>
<evidence type="ECO:0000256" key="1">
    <source>
        <dbReference type="SAM" id="SignalP"/>
    </source>
</evidence>
<dbReference type="Proteomes" id="UP000249524">
    <property type="component" value="Unassembled WGS sequence"/>
</dbReference>
<comment type="caution">
    <text evidence="2">The sequence shown here is derived from an EMBL/GenBank/DDBJ whole genome shotgun (WGS) entry which is preliminary data.</text>
</comment>
<organism evidence="2 3">
    <name type="scientific">Phenylobacterium kunshanense</name>
    <dbReference type="NCBI Taxonomy" id="1445034"/>
    <lineage>
        <taxon>Bacteria</taxon>
        <taxon>Pseudomonadati</taxon>
        <taxon>Pseudomonadota</taxon>
        <taxon>Alphaproteobacteria</taxon>
        <taxon>Caulobacterales</taxon>
        <taxon>Caulobacteraceae</taxon>
        <taxon>Phenylobacterium</taxon>
    </lineage>
</organism>
<feature type="chain" id="PRO_5016396707" description="Secreted protein" evidence="1">
    <location>
        <begin position="25"/>
        <end position="116"/>
    </location>
</feature>
<sequence length="116" mass="11905">MQNFKCVRAFAVAAAVFASGAAYAQTAGYRGEATLKSPAAAPAEAVIAGAAWRCEGELCQGAAPRKGNLDGVVRECKKVVAVVGTVASYRSGGRELTDGQLRACNKAAPQMLTAQK</sequence>
<dbReference type="Pfam" id="PF26624">
    <property type="entry name" value="DUF8200"/>
    <property type="match status" value="1"/>
</dbReference>
<dbReference type="InterPro" id="IPR058513">
    <property type="entry name" value="DUF8200"/>
</dbReference>
<dbReference type="NCBIfam" id="NF047636">
    <property type="entry name" value="CC_3452_fam"/>
    <property type="match status" value="1"/>
</dbReference>
<evidence type="ECO:0000313" key="2">
    <source>
        <dbReference type="EMBL" id="RAK65484.1"/>
    </source>
</evidence>
<accession>A0A328BHU9</accession>
<dbReference type="OrthoDB" id="7189520at2"/>
<dbReference type="EMBL" id="QFYS01000004">
    <property type="protein sequence ID" value="RAK65484.1"/>
    <property type="molecule type" value="Genomic_DNA"/>
</dbReference>
<evidence type="ECO:0008006" key="4">
    <source>
        <dbReference type="Google" id="ProtNLM"/>
    </source>
</evidence>